<dbReference type="PANTHER" id="PTHR38409">
    <property type="entry name" value="MDM10-COMPLEMENTING PROTEIN 1"/>
    <property type="match status" value="1"/>
</dbReference>
<reference evidence="3" key="2">
    <citation type="journal article" date="2019" name="IMA Fungus">
        <title>Genome sequencing and comparison of five Tilletia species to identify candidate genes for the detection of regulated species infecting wheat.</title>
        <authorList>
            <person name="Nguyen H.D.T."/>
            <person name="Sultana T."/>
            <person name="Kesanakurti P."/>
            <person name="Hambleton S."/>
        </authorList>
    </citation>
    <scope>NUCLEOTIDE SEQUENCE</scope>
    <source>
        <strain evidence="3">DAOMC 236416</strain>
    </source>
</reference>
<feature type="compositionally biased region" description="Low complexity" evidence="1">
    <location>
        <begin position="272"/>
        <end position="282"/>
    </location>
</feature>
<dbReference type="Pfam" id="PF07950">
    <property type="entry name" value="MCP1_TM"/>
    <property type="match status" value="1"/>
</dbReference>
<evidence type="ECO:0000259" key="2">
    <source>
        <dbReference type="Pfam" id="PF07950"/>
    </source>
</evidence>
<dbReference type="InterPro" id="IPR039960">
    <property type="entry name" value="MCP1"/>
</dbReference>
<name>A0A8T8SZH6_9BASI</name>
<accession>A0A8T8SZH6</accession>
<organism evidence="3 4">
    <name type="scientific">Tilletia indica</name>
    <dbReference type="NCBI Taxonomy" id="43049"/>
    <lineage>
        <taxon>Eukaryota</taxon>
        <taxon>Fungi</taxon>
        <taxon>Dikarya</taxon>
        <taxon>Basidiomycota</taxon>
        <taxon>Ustilaginomycotina</taxon>
        <taxon>Exobasidiomycetes</taxon>
        <taxon>Tilletiales</taxon>
        <taxon>Tilletiaceae</taxon>
        <taxon>Tilletia</taxon>
    </lineage>
</organism>
<dbReference type="EMBL" id="LWDF02000268">
    <property type="protein sequence ID" value="KAE8250996.1"/>
    <property type="molecule type" value="Genomic_DNA"/>
</dbReference>
<feature type="region of interest" description="Disordered" evidence="1">
    <location>
        <begin position="108"/>
        <end position="134"/>
    </location>
</feature>
<evidence type="ECO:0000313" key="3">
    <source>
        <dbReference type="EMBL" id="KAE8250996.1"/>
    </source>
</evidence>
<proteinExistence type="predicted"/>
<dbReference type="InterPro" id="IPR012472">
    <property type="entry name" value="MCP1_TM"/>
</dbReference>
<feature type="region of interest" description="Disordered" evidence="1">
    <location>
        <begin position="258"/>
        <end position="287"/>
    </location>
</feature>
<dbReference type="PANTHER" id="PTHR38409:SF1">
    <property type="entry name" value="MITOCHONDRIAL ADAPTER PROTEIN MCP1"/>
    <property type="match status" value="1"/>
</dbReference>
<keyword evidence="4" id="KW-1185">Reference proteome</keyword>
<protein>
    <recommendedName>
        <fullName evidence="2">Mitochondrial adapter protein MCP1 transmembrane domain-containing protein</fullName>
    </recommendedName>
</protein>
<comment type="caution">
    <text evidence="3">The sequence shown here is derived from an EMBL/GenBank/DDBJ whole genome shotgun (WGS) entry which is preliminary data.</text>
</comment>
<dbReference type="Proteomes" id="UP000077521">
    <property type="component" value="Unassembled WGS sequence"/>
</dbReference>
<evidence type="ECO:0000256" key="1">
    <source>
        <dbReference type="SAM" id="MobiDB-lite"/>
    </source>
</evidence>
<dbReference type="AlphaFoldDB" id="A0A8T8SZH6"/>
<dbReference type="GO" id="GO:0055088">
    <property type="term" value="P:lipid homeostasis"/>
    <property type="evidence" value="ECO:0007669"/>
    <property type="project" value="InterPro"/>
</dbReference>
<sequence length="342" mass="36632">MSSPSPSSATAATRKRRARVLRALSQAQQVSALAFGSFAIVHLAAPALALIARRNEAHELATGTMLLGRVWYQNVLSEPIIVWGALSVHLASSFARKGIVVLFPASSTTSASPLGRQLSDKDEGDEGQQVERKSQVSLSDYVQGLCSYGKSAFRRLSTFSDLHTVSGWILAPFVLHHAYLNRIVPSNPQHPISALSPSELEYTYVAHAFGPAPGALQTPSWIPSRAVLSSAAYATLIGLSMYHSAHGVRKILAWSARGSGTGTSDRRKSVDSTESSSETVASGKVGTAARRRRPWNLAAGVATVVLCGGLTRLVMEADGSPPFLSRRFEACYTLVWPYSRAV</sequence>
<feature type="domain" description="Mitochondrial adapter protein MCP1 transmembrane" evidence="2">
    <location>
        <begin position="172"/>
        <end position="310"/>
    </location>
</feature>
<gene>
    <name evidence="3" type="ORF">A4X13_0g4218</name>
</gene>
<reference evidence="3" key="1">
    <citation type="submission" date="2016-04" db="EMBL/GenBank/DDBJ databases">
        <authorList>
            <person name="Nguyen H.D."/>
            <person name="Samba Siva P."/>
            <person name="Cullis J."/>
            <person name="Levesque C.A."/>
            <person name="Hambleton S."/>
        </authorList>
    </citation>
    <scope>NUCLEOTIDE SEQUENCE</scope>
    <source>
        <strain evidence="3">DAOMC 236416</strain>
    </source>
</reference>
<evidence type="ECO:0000313" key="4">
    <source>
        <dbReference type="Proteomes" id="UP000077521"/>
    </source>
</evidence>